<dbReference type="Pfam" id="PF00076">
    <property type="entry name" value="RRM_1"/>
    <property type="match status" value="1"/>
</dbReference>
<name>A0A1F7YLP2_9BACT</name>
<sequence>MYVDNKIYVGNLAWEVENEDLRNAFLEVGNVVDVLVVKNRRGRSKGFGFVEFETPEAVQTAIAQMNGKELKGRNMVVREARPPRTDQAPEGGVQPEVPAQSVEPKSTEVMTAEMPAVVSKDVVQGEVTIGQTTEVVPSKDEDTSVE</sequence>
<organism evidence="4 5">
    <name type="scientific">Candidatus Woesebacteria bacterium RIFCSPHIGHO2_01_FULL_41_10</name>
    <dbReference type="NCBI Taxonomy" id="1802500"/>
    <lineage>
        <taxon>Bacteria</taxon>
        <taxon>Candidatus Woeseibacteriota</taxon>
    </lineage>
</organism>
<evidence type="ECO:0000313" key="4">
    <source>
        <dbReference type="EMBL" id="OGM28213.1"/>
    </source>
</evidence>
<dbReference type="InterPro" id="IPR012677">
    <property type="entry name" value="Nucleotide-bd_a/b_plait_sf"/>
</dbReference>
<evidence type="ECO:0000256" key="1">
    <source>
        <dbReference type="ARBA" id="ARBA00022884"/>
    </source>
</evidence>
<evidence type="ECO:0000256" key="2">
    <source>
        <dbReference type="SAM" id="MobiDB-lite"/>
    </source>
</evidence>
<dbReference type="GO" id="GO:0003729">
    <property type="term" value="F:mRNA binding"/>
    <property type="evidence" value="ECO:0007669"/>
    <property type="project" value="TreeGrafter"/>
</dbReference>
<dbReference type="AlphaFoldDB" id="A0A1F7YLP2"/>
<dbReference type="InterPro" id="IPR050502">
    <property type="entry name" value="Euk_RNA-bind_prot"/>
</dbReference>
<evidence type="ECO:0000259" key="3">
    <source>
        <dbReference type="PROSITE" id="PS50102"/>
    </source>
</evidence>
<dbReference type="EMBL" id="MGGM01000033">
    <property type="protein sequence ID" value="OGM28213.1"/>
    <property type="molecule type" value="Genomic_DNA"/>
</dbReference>
<reference evidence="4 5" key="1">
    <citation type="journal article" date="2016" name="Nat. Commun.">
        <title>Thousands of microbial genomes shed light on interconnected biogeochemical processes in an aquifer system.</title>
        <authorList>
            <person name="Anantharaman K."/>
            <person name="Brown C.T."/>
            <person name="Hug L.A."/>
            <person name="Sharon I."/>
            <person name="Castelle C.J."/>
            <person name="Probst A.J."/>
            <person name="Thomas B.C."/>
            <person name="Singh A."/>
            <person name="Wilkins M.J."/>
            <person name="Karaoz U."/>
            <person name="Brodie E.L."/>
            <person name="Williams K.H."/>
            <person name="Hubbard S.S."/>
            <person name="Banfield J.F."/>
        </authorList>
    </citation>
    <scope>NUCLEOTIDE SEQUENCE [LARGE SCALE GENOMIC DNA]</scope>
</reference>
<dbReference type="InterPro" id="IPR035979">
    <property type="entry name" value="RBD_domain_sf"/>
</dbReference>
<dbReference type="SMART" id="SM00360">
    <property type="entry name" value="RRM"/>
    <property type="match status" value="1"/>
</dbReference>
<dbReference type="InterPro" id="IPR000504">
    <property type="entry name" value="RRM_dom"/>
</dbReference>
<dbReference type="SUPFAM" id="SSF54928">
    <property type="entry name" value="RNA-binding domain, RBD"/>
    <property type="match status" value="1"/>
</dbReference>
<dbReference type="PANTHER" id="PTHR48025">
    <property type="entry name" value="OS02G0815200 PROTEIN"/>
    <property type="match status" value="1"/>
</dbReference>
<accession>A0A1F7YLP2</accession>
<dbReference type="PROSITE" id="PS50102">
    <property type="entry name" value="RRM"/>
    <property type="match status" value="1"/>
</dbReference>
<dbReference type="STRING" id="1802500.A2801_04265"/>
<feature type="domain" description="RRM" evidence="3">
    <location>
        <begin position="5"/>
        <end position="82"/>
    </location>
</feature>
<dbReference type="Gene3D" id="3.30.70.330">
    <property type="match status" value="1"/>
</dbReference>
<gene>
    <name evidence="4" type="ORF">A2801_04265</name>
</gene>
<proteinExistence type="predicted"/>
<comment type="caution">
    <text evidence="4">The sequence shown here is derived from an EMBL/GenBank/DDBJ whole genome shotgun (WGS) entry which is preliminary data.</text>
</comment>
<protein>
    <recommendedName>
        <fullName evidence="3">RRM domain-containing protein</fullName>
    </recommendedName>
</protein>
<feature type="region of interest" description="Disordered" evidence="2">
    <location>
        <begin position="80"/>
        <end position="107"/>
    </location>
</feature>
<keyword evidence="1" id="KW-0694">RNA-binding</keyword>
<dbReference type="Proteomes" id="UP000177263">
    <property type="component" value="Unassembled WGS sequence"/>
</dbReference>
<dbReference type="PANTHER" id="PTHR48025:SF1">
    <property type="entry name" value="RRM DOMAIN-CONTAINING PROTEIN"/>
    <property type="match status" value="1"/>
</dbReference>
<evidence type="ECO:0000313" key="5">
    <source>
        <dbReference type="Proteomes" id="UP000177263"/>
    </source>
</evidence>